<evidence type="ECO:0000313" key="2">
    <source>
        <dbReference type="Proteomes" id="UP000730481"/>
    </source>
</evidence>
<comment type="caution">
    <text evidence="1">The sequence shown here is derived from an EMBL/GenBank/DDBJ whole genome shotgun (WGS) entry which is preliminary data.</text>
</comment>
<keyword evidence="2" id="KW-1185">Reference proteome</keyword>
<dbReference type="AlphaFoldDB" id="A0A9P5A6U1"/>
<dbReference type="EMBL" id="PVQB02000915">
    <property type="protein sequence ID" value="KAF4333046.1"/>
    <property type="molecule type" value="Genomic_DNA"/>
</dbReference>
<reference evidence="1" key="1">
    <citation type="journal article" date="2017" name="Mycologia">
        <title>Fusarium algeriense, sp. nov., a novel toxigenic crown rot pathogen of durum wheat from Algeria is nested in the Fusarium burgessii species complex.</title>
        <authorList>
            <person name="Laraba I."/>
            <person name="Keddad A."/>
            <person name="Boureghda H."/>
            <person name="Abdallah N."/>
            <person name="Vaughan M.M."/>
            <person name="Proctor R.H."/>
            <person name="Busman M."/>
            <person name="O'Donnell K."/>
        </authorList>
    </citation>
    <scope>NUCLEOTIDE SEQUENCE</scope>
    <source>
        <strain evidence="1">NRRL 25174</strain>
    </source>
</reference>
<organism evidence="1 2">
    <name type="scientific">Fusarium beomiforme</name>
    <dbReference type="NCBI Taxonomy" id="44412"/>
    <lineage>
        <taxon>Eukaryota</taxon>
        <taxon>Fungi</taxon>
        <taxon>Dikarya</taxon>
        <taxon>Ascomycota</taxon>
        <taxon>Pezizomycotina</taxon>
        <taxon>Sordariomycetes</taxon>
        <taxon>Hypocreomycetidae</taxon>
        <taxon>Hypocreales</taxon>
        <taxon>Nectriaceae</taxon>
        <taxon>Fusarium</taxon>
        <taxon>Fusarium burgessii species complex</taxon>
    </lineage>
</organism>
<sequence length="181" mass="21008">MDRQGDLGNLVQEESIWNHQPDLGFFCEYRSGRRDLRVSTIVLPRATPYPMLQFWTMTVFWNITDVGVFNGIVEMEDCHGEKSGRVGLDAFEDLEHFDFTRPFQFILSEFWAPKSIIEDRLAEEQDEDDNTAPEEDLKYYNTLLIEWQGGIVERRGFAVMPQDAVENSLPPGPEWKETLLA</sequence>
<accession>A0A9P5A6U1</accession>
<dbReference type="OrthoDB" id="2958217at2759"/>
<dbReference type="Proteomes" id="UP000730481">
    <property type="component" value="Unassembled WGS sequence"/>
</dbReference>
<gene>
    <name evidence="1" type="ORF">FBEOM_13139</name>
</gene>
<name>A0A9P5A6U1_9HYPO</name>
<evidence type="ECO:0000313" key="1">
    <source>
        <dbReference type="EMBL" id="KAF4333046.1"/>
    </source>
</evidence>
<proteinExistence type="predicted"/>
<reference evidence="1" key="2">
    <citation type="submission" date="2020-02" db="EMBL/GenBank/DDBJ databases">
        <title>Identification and distribution of gene clusters putatively required for synthesis of sphingolipid metabolism inhibitors in phylogenetically diverse species of the filamentous fungus Fusarium.</title>
        <authorList>
            <person name="Kim H.-S."/>
            <person name="Busman M."/>
            <person name="Brown D.W."/>
            <person name="Divon H."/>
            <person name="Uhlig S."/>
            <person name="Proctor R.H."/>
        </authorList>
    </citation>
    <scope>NUCLEOTIDE SEQUENCE</scope>
    <source>
        <strain evidence="1">NRRL 25174</strain>
    </source>
</reference>
<protein>
    <submittedName>
        <fullName evidence="1">Uncharacterized protein</fullName>
    </submittedName>
</protein>